<evidence type="ECO:0000256" key="11">
    <source>
        <dbReference type="ARBA" id="ARBA00023033"/>
    </source>
</evidence>
<proteinExistence type="inferred from homology"/>
<dbReference type="GO" id="GO:0020037">
    <property type="term" value="F:heme binding"/>
    <property type="evidence" value="ECO:0007669"/>
    <property type="project" value="InterPro"/>
</dbReference>
<dbReference type="HOGENOM" id="CLU_001570_2_3_1"/>
<evidence type="ECO:0000313" key="17">
    <source>
        <dbReference type="Proteomes" id="UP000054018"/>
    </source>
</evidence>
<dbReference type="STRING" id="765257.A0A0C9ZP19"/>
<dbReference type="PRINTS" id="PR00463">
    <property type="entry name" value="EP450I"/>
</dbReference>
<dbReference type="InterPro" id="IPR036396">
    <property type="entry name" value="Cyt_P450_sf"/>
</dbReference>
<dbReference type="EMBL" id="KN833720">
    <property type="protein sequence ID" value="KIK24052.1"/>
    <property type="molecule type" value="Genomic_DNA"/>
</dbReference>
<keyword evidence="12 15" id="KW-0472">Membrane</keyword>
<dbReference type="AlphaFoldDB" id="A0A0C9ZP19"/>
<sequence length="486" mass="54224">MPDSLVFGVKCTCVALVFLWFVARKRNPLPYPPGPKGFPIIGNALDMNLKFPQFTYAKWGKIYGDIVYFKIFGQDFIVVNSEETARLLADKRSTIYSDRPHSPVYSLFGIDRMTPVMPYGSDWRLHRKLFHSSLKADAVERFHNIYLNNARQLLHNIRSDTSNFPGHFKLFSGSLALELTYGRKVEGKDDATIRFVSTVFDILSRGTTPESGGLLLAFPILEHFPSWLPGLGFKADAPRCRKMIATMSELPFREAKTQLASGTLQHCLVSDFIKYEGGGESAARDAAAGVYLAAAESTASILETFVLAMMLHPEVQAKVHAELDDALGNGVIPTFEDRTRLPYLQAVLYEVMRWNPVFPLGVPHATTTSDIYEGYHIPKGCIVIFNVWAMSRDCPDPEHFDPNRHLTPDGQLAPQASQQNALFFGFGRRICPGRFFADNALWAAVATMLSALKFEKVKDTAGQVEPTFTSGQVSHPVPFECSITIR</sequence>
<evidence type="ECO:0000256" key="14">
    <source>
        <dbReference type="RuleBase" id="RU000461"/>
    </source>
</evidence>
<evidence type="ECO:0000256" key="4">
    <source>
        <dbReference type="ARBA" id="ARBA00010617"/>
    </source>
</evidence>
<dbReference type="PANTHER" id="PTHR46300">
    <property type="entry name" value="P450, PUTATIVE (EUROFUNG)-RELATED-RELATED"/>
    <property type="match status" value="1"/>
</dbReference>
<evidence type="ECO:0000256" key="5">
    <source>
        <dbReference type="ARBA" id="ARBA00022617"/>
    </source>
</evidence>
<dbReference type="GO" id="GO:0016705">
    <property type="term" value="F:oxidoreductase activity, acting on paired donors, with incorporation or reduction of molecular oxygen"/>
    <property type="evidence" value="ECO:0007669"/>
    <property type="project" value="InterPro"/>
</dbReference>
<keyword evidence="8 15" id="KW-1133">Transmembrane helix</keyword>
<evidence type="ECO:0000256" key="6">
    <source>
        <dbReference type="ARBA" id="ARBA00022692"/>
    </source>
</evidence>
<dbReference type="SUPFAM" id="SSF48264">
    <property type="entry name" value="Cytochrome P450"/>
    <property type="match status" value="1"/>
</dbReference>
<comment type="pathway">
    <text evidence="3">Secondary metabolite biosynthesis.</text>
</comment>
<evidence type="ECO:0000256" key="15">
    <source>
        <dbReference type="SAM" id="Phobius"/>
    </source>
</evidence>
<feature type="binding site" description="axial binding residue" evidence="13">
    <location>
        <position position="431"/>
    </location>
    <ligand>
        <name>heme</name>
        <dbReference type="ChEBI" id="CHEBI:30413"/>
    </ligand>
    <ligandPart>
        <name>Fe</name>
        <dbReference type="ChEBI" id="CHEBI:18248"/>
    </ligandPart>
</feature>
<dbReference type="Pfam" id="PF00067">
    <property type="entry name" value="p450"/>
    <property type="match status" value="1"/>
</dbReference>
<dbReference type="CDD" id="cd11065">
    <property type="entry name" value="CYP64-like"/>
    <property type="match status" value="1"/>
</dbReference>
<evidence type="ECO:0000256" key="3">
    <source>
        <dbReference type="ARBA" id="ARBA00005179"/>
    </source>
</evidence>
<comment type="similarity">
    <text evidence="4 14">Belongs to the cytochrome P450 family.</text>
</comment>
<evidence type="ECO:0000313" key="16">
    <source>
        <dbReference type="EMBL" id="KIK24052.1"/>
    </source>
</evidence>
<dbReference type="InterPro" id="IPR050364">
    <property type="entry name" value="Cytochrome_P450_fung"/>
</dbReference>
<comment type="subcellular location">
    <subcellularLocation>
        <location evidence="2">Membrane</location>
        <topology evidence="2">Single-pass membrane protein</topology>
    </subcellularLocation>
</comment>
<dbReference type="GO" id="GO:0005506">
    <property type="term" value="F:iron ion binding"/>
    <property type="evidence" value="ECO:0007669"/>
    <property type="project" value="InterPro"/>
</dbReference>
<dbReference type="Proteomes" id="UP000054018">
    <property type="component" value="Unassembled WGS sequence"/>
</dbReference>
<evidence type="ECO:0000256" key="7">
    <source>
        <dbReference type="ARBA" id="ARBA00022723"/>
    </source>
</evidence>
<evidence type="ECO:0000256" key="2">
    <source>
        <dbReference type="ARBA" id="ARBA00004167"/>
    </source>
</evidence>
<dbReference type="GO" id="GO:0004497">
    <property type="term" value="F:monooxygenase activity"/>
    <property type="evidence" value="ECO:0007669"/>
    <property type="project" value="UniProtKB-KW"/>
</dbReference>
<accession>A0A0C9ZP19</accession>
<dbReference type="PANTHER" id="PTHR46300:SF2">
    <property type="entry name" value="CYTOCHROME P450 MONOOXYGENASE ALNH-RELATED"/>
    <property type="match status" value="1"/>
</dbReference>
<gene>
    <name evidence="16" type="ORF">PISMIDRAFT_678536</name>
</gene>
<dbReference type="InterPro" id="IPR001128">
    <property type="entry name" value="Cyt_P450"/>
</dbReference>
<keyword evidence="5 13" id="KW-0349">Heme</keyword>
<evidence type="ECO:0000256" key="12">
    <source>
        <dbReference type="ARBA" id="ARBA00023136"/>
    </source>
</evidence>
<dbReference type="PROSITE" id="PS00086">
    <property type="entry name" value="CYTOCHROME_P450"/>
    <property type="match status" value="1"/>
</dbReference>
<reference evidence="16 17" key="1">
    <citation type="submission" date="2014-04" db="EMBL/GenBank/DDBJ databases">
        <authorList>
            <consortium name="DOE Joint Genome Institute"/>
            <person name="Kuo A."/>
            <person name="Kohler A."/>
            <person name="Costa M.D."/>
            <person name="Nagy L.G."/>
            <person name="Floudas D."/>
            <person name="Copeland A."/>
            <person name="Barry K.W."/>
            <person name="Cichocki N."/>
            <person name="Veneault-Fourrey C."/>
            <person name="LaButti K."/>
            <person name="Lindquist E.A."/>
            <person name="Lipzen A."/>
            <person name="Lundell T."/>
            <person name="Morin E."/>
            <person name="Murat C."/>
            <person name="Sun H."/>
            <person name="Tunlid A."/>
            <person name="Henrissat B."/>
            <person name="Grigoriev I.V."/>
            <person name="Hibbett D.S."/>
            <person name="Martin F."/>
            <person name="Nordberg H.P."/>
            <person name="Cantor M.N."/>
            <person name="Hua S.X."/>
        </authorList>
    </citation>
    <scope>NUCLEOTIDE SEQUENCE [LARGE SCALE GENOMIC DNA]</scope>
    <source>
        <strain evidence="16 17">441</strain>
    </source>
</reference>
<keyword evidence="9 14" id="KW-0560">Oxidoreductase</keyword>
<dbReference type="InterPro" id="IPR002401">
    <property type="entry name" value="Cyt_P450_E_grp-I"/>
</dbReference>
<reference evidence="17" key="2">
    <citation type="submission" date="2015-01" db="EMBL/GenBank/DDBJ databases">
        <title>Evolutionary Origins and Diversification of the Mycorrhizal Mutualists.</title>
        <authorList>
            <consortium name="DOE Joint Genome Institute"/>
            <consortium name="Mycorrhizal Genomics Consortium"/>
            <person name="Kohler A."/>
            <person name="Kuo A."/>
            <person name="Nagy L.G."/>
            <person name="Floudas D."/>
            <person name="Copeland A."/>
            <person name="Barry K.W."/>
            <person name="Cichocki N."/>
            <person name="Veneault-Fourrey C."/>
            <person name="LaButti K."/>
            <person name="Lindquist E.A."/>
            <person name="Lipzen A."/>
            <person name="Lundell T."/>
            <person name="Morin E."/>
            <person name="Murat C."/>
            <person name="Riley R."/>
            <person name="Ohm R."/>
            <person name="Sun H."/>
            <person name="Tunlid A."/>
            <person name="Henrissat B."/>
            <person name="Grigoriev I.V."/>
            <person name="Hibbett D.S."/>
            <person name="Martin F."/>
        </authorList>
    </citation>
    <scope>NUCLEOTIDE SEQUENCE [LARGE SCALE GENOMIC DNA]</scope>
    <source>
        <strain evidence="17">441</strain>
    </source>
</reference>
<name>A0A0C9ZP19_9AGAM</name>
<dbReference type="OrthoDB" id="2789670at2759"/>
<comment type="cofactor">
    <cofactor evidence="1 13">
        <name>heme</name>
        <dbReference type="ChEBI" id="CHEBI:30413"/>
    </cofactor>
</comment>
<keyword evidence="10 13" id="KW-0408">Iron</keyword>
<keyword evidence="6 15" id="KW-0812">Transmembrane</keyword>
<evidence type="ECO:0000256" key="1">
    <source>
        <dbReference type="ARBA" id="ARBA00001971"/>
    </source>
</evidence>
<keyword evidence="7 13" id="KW-0479">Metal-binding</keyword>
<dbReference type="Gene3D" id="1.10.630.10">
    <property type="entry name" value="Cytochrome P450"/>
    <property type="match status" value="1"/>
</dbReference>
<evidence type="ECO:0000256" key="9">
    <source>
        <dbReference type="ARBA" id="ARBA00023002"/>
    </source>
</evidence>
<evidence type="ECO:0000256" key="8">
    <source>
        <dbReference type="ARBA" id="ARBA00022989"/>
    </source>
</evidence>
<feature type="transmembrane region" description="Helical" evidence="15">
    <location>
        <begin position="6"/>
        <end position="23"/>
    </location>
</feature>
<protein>
    <submittedName>
        <fullName evidence="16">Unplaced genomic scaffold scaffold_36, whole genome shotgun sequence</fullName>
    </submittedName>
</protein>
<dbReference type="InterPro" id="IPR017972">
    <property type="entry name" value="Cyt_P450_CS"/>
</dbReference>
<dbReference type="GO" id="GO:0016020">
    <property type="term" value="C:membrane"/>
    <property type="evidence" value="ECO:0007669"/>
    <property type="project" value="UniProtKB-SubCell"/>
</dbReference>
<evidence type="ECO:0000256" key="13">
    <source>
        <dbReference type="PIRSR" id="PIRSR602401-1"/>
    </source>
</evidence>
<keyword evidence="11 14" id="KW-0503">Monooxygenase</keyword>
<organism evidence="16 17">
    <name type="scientific">Pisolithus microcarpus 441</name>
    <dbReference type="NCBI Taxonomy" id="765257"/>
    <lineage>
        <taxon>Eukaryota</taxon>
        <taxon>Fungi</taxon>
        <taxon>Dikarya</taxon>
        <taxon>Basidiomycota</taxon>
        <taxon>Agaricomycotina</taxon>
        <taxon>Agaricomycetes</taxon>
        <taxon>Agaricomycetidae</taxon>
        <taxon>Boletales</taxon>
        <taxon>Sclerodermatineae</taxon>
        <taxon>Pisolithaceae</taxon>
        <taxon>Pisolithus</taxon>
    </lineage>
</organism>
<evidence type="ECO:0000256" key="10">
    <source>
        <dbReference type="ARBA" id="ARBA00023004"/>
    </source>
</evidence>
<keyword evidence="17" id="KW-1185">Reference proteome</keyword>